<dbReference type="PANTHER" id="PTHR45748:SF4">
    <property type="entry name" value="1-PHOSPHATIDYLINOSITOL-3-PHOSPHATE 5-KINASE FAB1D-RELATED"/>
    <property type="match status" value="1"/>
</dbReference>
<dbReference type="InterPro" id="IPR027483">
    <property type="entry name" value="PInositol-4-P-4/5-kinase_C_sf"/>
</dbReference>
<dbReference type="Gene3D" id="3.30.810.10">
    <property type="entry name" value="2-Layer Sandwich"/>
    <property type="match status" value="1"/>
</dbReference>
<feature type="region of interest" description="Disordered" evidence="9">
    <location>
        <begin position="1125"/>
        <end position="1183"/>
    </location>
</feature>
<evidence type="ECO:0000256" key="2">
    <source>
        <dbReference type="ARBA" id="ARBA00022679"/>
    </source>
</evidence>
<dbReference type="GO" id="GO:0046854">
    <property type="term" value="P:phosphatidylinositol phosphate biosynthetic process"/>
    <property type="evidence" value="ECO:0007669"/>
    <property type="project" value="TreeGrafter"/>
</dbReference>
<keyword evidence="3 8" id="KW-0547">Nucleotide-binding</keyword>
<evidence type="ECO:0000256" key="4">
    <source>
        <dbReference type="ARBA" id="ARBA00022777"/>
    </source>
</evidence>
<dbReference type="FunFam" id="3.30.800.10:FF:000007">
    <property type="entry name" value="Putative 1-phosphatidylinositol-4-phosphate 5-kinase/ zinc ion binding family"/>
    <property type="match status" value="1"/>
</dbReference>
<keyword evidence="10" id="KW-0472">Membrane</keyword>
<dbReference type="Pfam" id="PF00118">
    <property type="entry name" value="Cpn60_TCP1"/>
    <property type="match status" value="1"/>
</dbReference>
<dbReference type="InterPro" id="IPR027484">
    <property type="entry name" value="PInositol-4-P-5-kinase_N"/>
</dbReference>
<name>A0A498IXN4_MALDO</name>
<dbReference type="Gene3D" id="3.30.800.10">
    <property type="entry name" value="Phosphatidylinositol Phosphate Kinase II Beta"/>
    <property type="match status" value="1"/>
</dbReference>
<comment type="subunit">
    <text evidence="6">Component of the PI(3,5)P2 regulatory complex at least composed of ATG18, SAC/FIG4, FAB1 and VAC14.</text>
</comment>
<protein>
    <recommendedName>
        <fullName evidence="1">1-phosphatidylinositol-3-phosphate 5-kinase</fullName>
        <ecNumber evidence="1">2.7.1.150</ecNumber>
    </recommendedName>
    <alternativeName>
        <fullName evidence="7">Phosphatidylinositol 3-phosphate 5-kinase type III</fullName>
    </alternativeName>
</protein>
<evidence type="ECO:0000313" key="12">
    <source>
        <dbReference type="EMBL" id="RXH87970.1"/>
    </source>
</evidence>
<feature type="region of interest" description="Disordered" evidence="9">
    <location>
        <begin position="225"/>
        <end position="309"/>
    </location>
</feature>
<keyword evidence="13" id="KW-1185">Reference proteome</keyword>
<dbReference type="CDD" id="cd17300">
    <property type="entry name" value="PIPKc_PIKfyve"/>
    <property type="match status" value="1"/>
</dbReference>
<evidence type="ECO:0000256" key="8">
    <source>
        <dbReference type="PROSITE-ProRule" id="PRU00781"/>
    </source>
</evidence>
<dbReference type="SUPFAM" id="SSF52029">
    <property type="entry name" value="GroEL apical domain-like"/>
    <property type="match status" value="1"/>
</dbReference>
<dbReference type="Proteomes" id="UP000290289">
    <property type="component" value="Chromosome 10"/>
</dbReference>
<feature type="transmembrane region" description="Helical" evidence="10">
    <location>
        <begin position="12"/>
        <end position="31"/>
    </location>
</feature>
<feature type="compositionally biased region" description="Polar residues" evidence="9">
    <location>
        <begin position="1172"/>
        <end position="1181"/>
    </location>
</feature>
<dbReference type="InterPro" id="IPR002498">
    <property type="entry name" value="PInositol-4-P-4/5-kinase_core"/>
</dbReference>
<keyword evidence="2 8" id="KW-0808">Transferase</keyword>
<dbReference type="FunFam" id="3.30.810.10:FF:000001">
    <property type="entry name" value="1-phosphatidylinositol 3-phosphate 5-kinase FAB1"/>
    <property type="match status" value="1"/>
</dbReference>
<dbReference type="GO" id="GO:0000285">
    <property type="term" value="F:1-phosphatidylinositol-3-phosphate 5-kinase activity"/>
    <property type="evidence" value="ECO:0007669"/>
    <property type="project" value="UniProtKB-EC"/>
</dbReference>
<dbReference type="Gene3D" id="3.50.7.10">
    <property type="entry name" value="GroEL"/>
    <property type="match status" value="1"/>
</dbReference>
<dbReference type="PANTHER" id="PTHR45748">
    <property type="entry name" value="1-PHOSPHATIDYLINOSITOL 3-PHOSPHATE 5-KINASE-RELATED"/>
    <property type="match status" value="1"/>
</dbReference>
<gene>
    <name evidence="12" type="ORF">DVH24_037615</name>
</gene>
<keyword evidence="10" id="KW-1133">Transmembrane helix</keyword>
<feature type="compositionally biased region" description="Acidic residues" evidence="9">
    <location>
        <begin position="252"/>
        <end position="288"/>
    </location>
</feature>
<keyword evidence="10" id="KW-0812">Transmembrane</keyword>
<reference evidence="12 13" key="1">
    <citation type="submission" date="2018-10" db="EMBL/GenBank/DDBJ databases">
        <title>A high-quality apple genome assembly.</title>
        <authorList>
            <person name="Hu J."/>
        </authorList>
    </citation>
    <scope>NUCLEOTIDE SEQUENCE [LARGE SCALE GENOMIC DNA]</scope>
    <source>
        <strain evidence="13">cv. HFTH1</strain>
        <tissue evidence="12">Young leaf</tissue>
    </source>
</reference>
<dbReference type="PROSITE" id="PS51455">
    <property type="entry name" value="PIPK"/>
    <property type="match status" value="1"/>
</dbReference>
<organism evidence="12 13">
    <name type="scientific">Malus domestica</name>
    <name type="common">Apple</name>
    <name type="synonym">Pyrus malus</name>
    <dbReference type="NCBI Taxonomy" id="3750"/>
    <lineage>
        <taxon>Eukaryota</taxon>
        <taxon>Viridiplantae</taxon>
        <taxon>Streptophyta</taxon>
        <taxon>Embryophyta</taxon>
        <taxon>Tracheophyta</taxon>
        <taxon>Spermatophyta</taxon>
        <taxon>Magnoliopsida</taxon>
        <taxon>eudicotyledons</taxon>
        <taxon>Gunneridae</taxon>
        <taxon>Pentapetalae</taxon>
        <taxon>rosids</taxon>
        <taxon>fabids</taxon>
        <taxon>Rosales</taxon>
        <taxon>Rosaceae</taxon>
        <taxon>Amygdaloideae</taxon>
        <taxon>Maleae</taxon>
        <taxon>Malus</taxon>
    </lineage>
</organism>
<dbReference type="EC" id="2.7.1.150" evidence="1"/>
<evidence type="ECO:0000256" key="10">
    <source>
        <dbReference type="SAM" id="Phobius"/>
    </source>
</evidence>
<dbReference type="InterPro" id="IPR027409">
    <property type="entry name" value="GroEL-like_apical_dom_sf"/>
</dbReference>
<proteinExistence type="predicted"/>
<dbReference type="GO" id="GO:0005524">
    <property type="term" value="F:ATP binding"/>
    <property type="evidence" value="ECO:0007669"/>
    <property type="project" value="UniProtKB-UniRule"/>
</dbReference>
<dbReference type="STRING" id="3750.A0A498IXN4"/>
<evidence type="ECO:0000256" key="9">
    <source>
        <dbReference type="SAM" id="MobiDB-lite"/>
    </source>
</evidence>
<feature type="domain" description="PIPK" evidence="11">
    <location>
        <begin position="1331"/>
        <end position="1660"/>
    </location>
</feature>
<evidence type="ECO:0000256" key="1">
    <source>
        <dbReference type="ARBA" id="ARBA00012009"/>
    </source>
</evidence>
<dbReference type="SMART" id="SM00330">
    <property type="entry name" value="PIPKc"/>
    <property type="match status" value="1"/>
</dbReference>
<dbReference type="Pfam" id="PF01504">
    <property type="entry name" value="PIP5K"/>
    <property type="match status" value="1"/>
</dbReference>
<keyword evidence="4 8" id="KW-0418">Kinase</keyword>
<comment type="caution">
    <text evidence="12">The sequence shown here is derived from an EMBL/GenBank/DDBJ whole genome shotgun (WGS) entry which is preliminary data.</text>
</comment>
<dbReference type="SUPFAM" id="SSF56104">
    <property type="entry name" value="SAICAR synthase-like"/>
    <property type="match status" value="1"/>
</dbReference>
<evidence type="ECO:0000256" key="6">
    <source>
        <dbReference type="ARBA" id="ARBA00023464"/>
    </source>
</evidence>
<dbReference type="FunFam" id="3.50.7.10:FF:000007">
    <property type="entry name" value="1-phosphatidylinositol 3-phosphate 5-kinase isoform X1"/>
    <property type="match status" value="1"/>
</dbReference>
<evidence type="ECO:0000313" key="13">
    <source>
        <dbReference type="Proteomes" id="UP000290289"/>
    </source>
</evidence>
<evidence type="ECO:0000256" key="5">
    <source>
        <dbReference type="ARBA" id="ARBA00022840"/>
    </source>
</evidence>
<feature type="compositionally biased region" description="Polar residues" evidence="9">
    <location>
        <begin position="235"/>
        <end position="251"/>
    </location>
</feature>
<dbReference type="CDD" id="cd03334">
    <property type="entry name" value="Fab1_TCP"/>
    <property type="match status" value="1"/>
</dbReference>
<evidence type="ECO:0000256" key="7">
    <source>
        <dbReference type="ARBA" id="ARBA00077223"/>
    </source>
</evidence>
<dbReference type="GO" id="GO:0010008">
    <property type="term" value="C:endosome membrane"/>
    <property type="evidence" value="ECO:0007669"/>
    <property type="project" value="TreeGrafter"/>
</dbReference>
<sequence>TLSVDSHQQQQQLLHSLLIFLAFSINFRSLLFKYTPNSIILWIRWRSHQTSIFVPADFFNKKIRIFGLSSMCHYCGAELTQSKENKKKLENSKLFPLAKGGPRKYCKFCAEKQERESIKQGNTILYTMPMISPATSLSSSDSCVSSWSEFSVDVSSCDRGIQEENTTGGSQEDLFCRSNGRLQNSSFEHPVNGFDRSEKQMENNLSESSCGSDVYTVRDVEIIQTSDDHEAKANVNASTSSHSDGAENSNSLEDDTNAEIWEPPEPDDPEDDMEGSVAFNDDDDEECGDGMKWGTPSSLSHSGDEGRGSYTFKEEKQRAMEAVINGKFKALISQLLKSVGVASLGEGGESWVDIIASLSWEAASFLKPDAVVGKAMDPDGYVKVKCIATGVRTQSQLVKGLVFKKHAAHKHMSTKYKNPRLLLIKGVLGLSSSGLSSFDSMEQERDYLKFVIEMLELCHPNVVLVEKTVSRDIQEAILGNGITLIFDMKLHRLERVARCTGSPILSSDTMTSKKLKQCDSFHIEKFIEEHAGGGGKVPSKTLMFIEGCPTRLGCTILLKGARSDELKKVKCVVQCAVILAYHLMLETAFLVDQRAMFSTLPLADVAMDLSTDKETLNLGSINSCVHQNTETSAETGSDTVDIPISNGFHEGCSHSSTLDVEGCSTFDEPYNPAVLSSLSSISASLRKVIGENFPLASSSYQSLSSYFGFSGRELNDPITRSVSVCTTPEETEHCDVEDKGSVEEERSLNGKNKTSFKYTEASLEVKEDDGNGEDQMKSKNQISAVLDSQSILVLMSSQNALRGTVCEQSRFSHIMFYKNFDVPIGKFLQDNLLNQQSQCTSCGGLPEAHFYYYAHRNKQLTIRVKRLPGEVHLPGGAEGKLWMWSRCGKCKSRNGISKCTKRVLISTSARGLSFGNFLELNFSKPSLSNLFSSCGHSLQKDFLYFFGLGPMVALFKYSPVTTYTVSVPPLKLPFSSSIRQDWLMKETQNVYVKLIYLFTEVANSLEKMRSQFDGLTLKLRGSFKEFSDIEEMLKQEKSELEVVLKNAVTRTENSDQVAYKLLSLNRVLWELLLEACIWERRMQSLLSPDPTMIHSRESVKAEPEKVDSYIGTSLEVKLDTAAEADGSPIKDIPVEGPVQESNGADPVNVSDSAEGFKTPNVDGSSPKRLARQGSNLRNGSSYDHCETDQLAENVDGAFADSDLSMKGTYHRSLSFNLEGSHDWFWAPFSEIRQVGMRDLQRVFFRKFESISSYTAENLPTAHQLITEEGQMLHIPLGTDNHVVSDYEGELSSMIACALALLKDLPLQTEVHADNSKGESGVAARTFENLHGLTRLPTNTSLDWSSNGSLHLDSVHNMASIFSDESRFSSFDGLNLLDSLVPPGTVNPVVPLGVSKSFGKDKYTVICPYANQFRDLRNRCCQSEVDYIASLSRCRNWDAKGGKSKSFFAKTLDDRLIIKEIKRTEFESFMKFSDEYFKHVKLSFDNGNQTCLAKVLGIYQVIVRQTKSGKEMRHDLMVMENLTFGRNITRQYDLKGALHARFNSASGGSGDVLLDQNFVNDMNSSPLYVSNKAKRILQRAVWNDTTFLNSINVMDYSLLVGVDTERQELVCGIIDYLRQYTWDKQLETWVKSSLVPKNVLPTVISPIEYKRRFRRFMSKHFLSVPDDWCSPESSDPSPM</sequence>
<dbReference type="InterPro" id="IPR002423">
    <property type="entry name" value="Cpn60/GroEL/TCP-1"/>
</dbReference>
<evidence type="ECO:0000256" key="3">
    <source>
        <dbReference type="ARBA" id="ARBA00022741"/>
    </source>
</evidence>
<feature type="non-terminal residue" evidence="12">
    <location>
        <position position="1"/>
    </location>
</feature>
<keyword evidence="5 8" id="KW-0067">ATP-binding</keyword>
<dbReference type="InterPro" id="IPR044769">
    <property type="entry name" value="PIKfyve_PIPKc"/>
</dbReference>
<accession>A0A498IXN4</accession>
<evidence type="ECO:0000259" key="11">
    <source>
        <dbReference type="PROSITE" id="PS51455"/>
    </source>
</evidence>
<dbReference type="EMBL" id="RDQH01000336">
    <property type="protein sequence ID" value="RXH87970.1"/>
    <property type="molecule type" value="Genomic_DNA"/>
</dbReference>